<accession>A0A3B0U711</accession>
<dbReference type="AlphaFoldDB" id="A0A3B0U711"/>
<protein>
    <submittedName>
        <fullName evidence="1">Uncharacterized protein</fullName>
    </submittedName>
</protein>
<proteinExistence type="predicted"/>
<sequence length="142" mass="16651">AIDAMIGTFKYGKNKFNPDQIKYKLFVNIGVSFERSLSEYFKVFVRPSLEIKSYELTVPGLGYVVNHSAPAMYFNIGAIIRMPDLNKCPVSQCHSQINHRHGRKVYRSKMHPFWKWQNPNYGQNYPQLIKYKGKNKNKKNPY</sequence>
<organism evidence="1">
    <name type="scientific">hydrothermal vent metagenome</name>
    <dbReference type="NCBI Taxonomy" id="652676"/>
    <lineage>
        <taxon>unclassified sequences</taxon>
        <taxon>metagenomes</taxon>
        <taxon>ecological metagenomes</taxon>
    </lineage>
</organism>
<gene>
    <name evidence="1" type="ORF">MNBD_BACTEROID06-360</name>
</gene>
<dbReference type="EMBL" id="UOES01000068">
    <property type="protein sequence ID" value="VAW26138.1"/>
    <property type="molecule type" value="Genomic_DNA"/>
</dbReference>
<reference evidence="1" key="1">
    <citation type="submission" date="2018-06" db="EMBL/GenBank/DDBJ databases">
        <authorList>
            <person name="Zhirakovskaya E."/>
        </authorList>
    </citation>
    <scope>NUCLEOTIDE SEQUENCE</scope>
</reference>
<name>A0A3B0U711_9ZZZZ</name>
<feature type="non-terminal residue" evidence="1">
    <location>
        <position position="1"/>
    </location>
</feature>
<evidence type="ECO:0000313" key="1">
    <source>
        <dbReference type="EMBL" id="VAW26138.1"/>
    </source>
</evidence>